<dbReference type="GO" id="GO:0016787">
    <property type="term" value="F:hydrolase activity"/>
    <property type="evidence" value="ECO:0007669"/>
    <property type="project" value="UniProtKB-KW"/>
</dbReference>
<dbReference type="HAMAP" id="MF_00265">
    <property type="entry name" value="VapC_Nob1"/>
    <property type="match status" value="1"/>
</dbReference>
<feature type="binding site" evidence="5">
    <location>
        <position position="94"/>
    </location>
    <ligand>
        <name>Mg(2+)</name>
        <dbReference type="ChEBI" id="CHEBI:18420"/>
    </ligand>
</feature>
<evidence type="ECO:0000256" key="5">
    <source>
        <dbReference type="HAMAP-Rule" id="MF_00265"/>
    </source>
</evidence>
<keyword evidence="8" id="KW-1185">Reference proteome</keyword>
<dbReference type="SUPFAM" id="SSF88723">
    <property type="entry name" value="PIN domain-like"/>
    <property type="match status" value="1"/>
</dbReference>
<reference evidence="7 8" key="1">
    <citation type="submission" date="2015-09" db="EMBL/GenBank/DDBJ databases">
        <title>Draft Genome Sequence of Bradyrhizobium manausense Strain BR 3351T, a Novel Symbiotic Nitrogen-Fixing Alphaproteobacterium Isolated from Brazilian Amazon Rain Forest.</title>
        <authorList>
            <person name="De Araujo J.L."/>
            <person name="Zilli J.E."/>
        </authorList>
    </citation>
    <scope>NUCLEOTIDE SEQUENCE [LARGE SCALE GENOMIC DNA]</scope>
    <source>
        <strain evidence="7 8">BR3351</strain>
    </source>
</reference>
<keyword evidence="5" id="KW-0460">Magnesium</keyword>
<dbReference type="PANTHER" id="PTHR38826:SF5">
    <property type="entry name" value="RIBONUCLEASE VAPC13"/>
    <property type="match status" value="1"/>
</dbReference>
<comment type="caution">
    <text evidence="7">The sequence shown here is derived from an EMBL/GenBank/DDBJ whole genome shotgun (WGS) entry which is preliminary data.</text>
</comment>
<gene>
    <name evidence="5" type="primary">vapC</name>
    <name evidence="7" type="ORF">AOQ71_06910</name>
</gene>
<dbReference type="InterPro" id="IPR022907">
    <property type="entry name" value="VapC_family"/>
</dbReference>
<keyword evidence="4 5" id="KW-0378">Hydrolase</keyword>
<dbReference type="InterPro" id="IPR052106">
    <property type="entry name" value="PINc/VapC_TA"/>
</dbReference>
<organism evidence="7 8">
    <name type="scientific">Bradyrhizobium manausense</name>
    <dbReference type="NCBI Taxonomy" id="989370"/>
    <lineage>
        <taxon>Bacteria</taxon>
        <taxon>Pseudomonadati</taxon>
        <taxon>Pseudomonadota</taxon>
        <taxon>Alphaproteobacteria</taxon>
        <taxon>Hyphomicrobiales</taxon>
        <taxon>Nitrobacteraceae</taxon>
        <taxon>Bradyrhizobium</taxon>
    </lineage>
</organism>
<dbReference type="STRING" id="989370.AOQ71_06910"/>
<dbReference type="InterPro" id="IPR002716">
    <property type="entry name" value="PIN_dom"/>
</dbReference>
<comment type="cofactor">
    <cofactor evidence="5">
        <name>Mg(2+)</name>
        <dbReference type="ChEBI" id="CHEBI:18420"/>
    </cofactor>
</comment>
<feature type="domain" description="PIN" evidence="6">
    <location>
        <begin position="4"/>
        <end position="117"/>
    </location>
</feature>
<dbReference type="RefSeq" id="WP_057743547.1">
    <property type="nucleotide sequence ID" value="NZ_LJYG01000030.1"/>
</dbReference>
<evidence type="ECO:0000259" key="6">
    <source>
        <dbReference type="Pfam" id="PF01850"/>
    </source>
</evidence>
<dbReference type="InterPro" id="IPR029060">
    <property type="entry name" value="PIN-like_dom_sf"/>
</dbReference>
<comment type="similarity">
    <text evidence="5">Belongs to the PINc/VapC protein family.</text>
</comment>
<dbReference type="AlphaFoldDB" id="A0A0R3E791"/>
<evidence type="ECO:0000256" key="2">
    <source>
        <dbReference type="ARBA" id="ARBA00022722"/>
    </source>
</evidence>
<dbReference type="Pfam" id="PF01850">
    <property type="entry name" value="PIN"/>
    <property type="match status" value="1"/>
</dbReference>
<dbReference type="Proteomes" id="UP000051936">
    <property type="component" value="Unassembled WGS sequence"/>
</dbReference>
<dbReference type="Gene3D" id="3.40.50.1010">
    <property type="entry name" value="5'-nuclease"/>
    <property type="match status" value="1"/>
</dbReference>
<dbReference type="CDD" id="cd18692">
    <property type="entry name" value="PIN_VapC-like"/>
    <property type="match status" value="1"/>
</dbReference>
<keyword evidence="5" id="KW-0800">Toxin</keyword>
<feature type="binding site" evidence="5">
    <location>
        <position position="6"/>
    </location>
    <ligand>
        <name>Mg(2+)</name>
        <dbReference type="ChEBI" id="CHEBI:18420"/>
    </ligand>
</feature>
<dbReference type="OrthoDB" id="163436at2"/>
<evidence type="ECO:0000313" key="7">
    <source>
        <dbReference type="EMBL" id="KRQ15972.1"/>
    </source>
</evidence>
<evidence type="ECO:0000256" key="4">
    <source>
        <dbReference type="ARBA" id="ARBA00022801"/>
    </source>
</evidence>
<protein>
    <recommendedName>
        <fullName evidence="5">Ribonuclease VapC</fullName>
        <shortName evidence="5">RNase VapC</shortName>
        <ecNumber evidence="5">3.1.-.-</ecNumber>
    </recommendedName>
    <alternativeName>
        <fullName evidence="5">Toxin VapC</fullName>
    </alternativeName>
</protein>
<dbReference type="EC" id="3.1.-.-" evidence="5"/>
<name>A0A0R3E791_9BRAD</name>
<sequence length="134" mass="14451">MSAFLDTNILVYAQQTGPKATIAQDLIAQGGTISAQVLNELTNVLRKKDNRSWRDIELVLDDVDNALEPALPLTAATSRAALTLARDHGFAFYDALIVAAAIEAGCDVLYTEDMQHRRSIGGLSIVNPFHASTP</sequence>
<dbReference type="PANTHER" id="PTHR38826">
    <property type="entry name" value="RIBONUCLEASE VAPC13"/>
    <property type="match status" value="1"/>
</dbReference>
<dbReference type="GO" id="GO:0004540">
    <property type="term" value="F:RNA nuclease activity"/>
    <property type="evidence" value="ECO:0007669"/>
    <property type="project" value="InterPro"/>
</dbReference>
<dbReference type="GO" id="GO:0000287">
    <property type="term" value="F:magnesium ion binding"/>
    <property type="evidence" value="ECO:0007669"/>
    <property type="project" value="UniProtKB-UniRule"/>
</dbReference>
<keyword evidence="3 5" id="KW-0479">Metal-binding</keyword>
<evidence type="ECO:0000256" key="1">
    <source>
        <dbReference type="ARBA" id="ARBA00022649"/>
    </source>
</evidence>
<dbReference type="GO" id="GO:0090729">
    <property type="term" value="F:toxin activity"/>
    <property type="evidence" value="ECO:0007669"/>
    <property type="project" value="UniProtKB-KW"/>
</dbReference>
<evidence type="ECO:0000256" key="3">
    <source>
        <dbReference type="ARBA" id="ARBA00022723"/>
    </source>
</evidence>
<evidence type="ECO:0000313" key="8">
    <source>
        <dbReference type="Proteomes" id="UP000051936"/>
    </source>
</evidence>
<keyword evidence="2 5" id="KW-0540">Nuclease</keyword>
<proteinExistence type="inferred from homology"/>
<keyword evidence="1 5" id="KW-1277">Toxin-antitoxin system</keyword>
<dbReference type="EMBL" id="LJYG01000030">
    <property type="protein sequence ID" value="KRQ15972.1"/>
    <property type="molecule type" value="Genomic_DNA"/>
</dbReference>
<accession>A0A0R3E791</accession>
<comment type="function">
    <text evidence="5">Toxic component of a toxin-antitoxin (TA) system. An RNase.</text>
</comment>